<comment type="catalytic activity">
    <reaction evidence="7">
        <text>UDP-N-acetyl-alpha-D-muramoyl-L-alanyl-gamma-D-glutamyl-meso-2,6-diaminopimeloyl-D-alanyl-D-alanine + di-trans,octa-cis-undecaprenyl phosphate = di-trans,octa-cis-undecaprenyl diphospho-N-acetyl-alpha-D-muramoyl-L-alanyl-D-glutamyl-meso-2,6-diaminopimeloyl-D-alanyl-D-alanine + UMP</text>
        <dbReference type="Rhea" id="RHEA:28386"/>
        <dbReference type="ChEBI" id="CHEBI:57865"/>
        <dbReference type="ChEBI" id="CHEBI:60392"/>
        <dbReference type="ChEBI" id="CHEBI:61386"/>
        <dbReference type="ChEBI" id="CHEBI:61387"/>
        <dbReference type="EC" id="2.7.8.13"/>
    </reaction>
</comment>
<keyword evidence="3 7" id="KW-0808">Transferase</keyword>
<dbReference type="Proteomes" id="UP000178109">
    <property type="component" value="Unassembled WGS sequence"/>
</dbReference>
<dbReference type="PANTHER" id="PTHR22926">
    <property type="entry name" value="PHOSPHO-N-ACETYLMURAMOYL-PENTAPEPTIDE-TRANSFERASE"/>
    <property type="match status" value="1"/>
</dbReference>
<dbReference type="Pfam" id="PF00953">
    <property type="entry name" value="Glycos_transf_4"/>
    <property type="match status" value="1"/>
</dbReference>
<organism evidence="10 11">
    <name type="scientific">Candidatus Komeilibacteria bacterium RIFCSPLOWO2_02_FULL_48_11</name>
    <dbReference type="NCBI Taxonomy" id="1798553"/>
    <lineage>
        <taxon>Bacteria</taxon>
        <taxon>Candidatus Komeiliibacteriota</taxon>
    </lineage>
</organism>
<keyword evidence="7" id="KW-1003">Cell membrane</keyword>
<comment type="caution">
    <text evidence="10">The sequence shown here is derived from an EMBL/GenBank/DDBJ whole genome shotgun (WGS) entry which is preliminary data.</text>
</comment>
<gene>
    <name evidence="7" type="primary">mraY</name>
    <name evidence="10" type="ORF">A3H70_05070</name>
</gene>
<name>A0A1G2BQW6_9BACT</name>
<accession>A0A1G2BQW6</accession>
<comment type="pathway">
    <text evidence="7">Cell wall biogenesis; peptidoglycan biosynthesis.</text>
</comment>
<keyword evidence="7 9" id="KW-0460">Magnesium</keyword>
<sequence length="352" mass="38815">METTTLFPVIKIFLLTTLAFLLAFAITPIVTHFLYKHKLGKTIRDSTLAPVFSKLHRAKSGTPTMGGIIIWVAVLFLALLFFYIAKFFPVSSLARLNFLTRAETLLPLGALVASSLVGLADDWLNVRGQGIFKGGLRLWHRLLIYTIIAAIGSWWFFFKLDWDLLHVPFVGDFQVGWLYVPIFIFIIVATAFSVNEADGLDGLAGGMLLSAFAAFGAMAFISGRLELATFCSVIVGALLAFLWFNINPARFFMGDTGAMGLGVTLGVIAMLTNTALFLPVIGLLLVVESASVIIQNLSKKFRHKKIWQSTPIHHHLEAIGWSEPKIVMRFWVIAGVTAVAGLVLFLVDKSFF</sequence>
<keyword evidence="7" id="KW-0133">Cell shape</keyword>
<dbReference type="UniPathway" id="UPA00219"/>
<comment type="subcellular location">
    <subcellularLocation>
        <location evidence="7">Cell membrane</location>
        <topology evidence="7">Multi-pass membrane protein</topology>
    </subcellularLocation>
    <subcellularLocation>
        <location evidence="1">Membrane</location>
        <topology evidence="1">Multi-pass membrane protein</topology>
    </subcellularLocation>
</comment>
<dbReference type="InterPro" id="IPR003524">
    <property type="entry name" value="PNAcMuramoyl-5peptid_Trfase"/>
</dbReference>
<keyword evidence="4 7" id="KW-0812">Transmembrane</keyword>
<dbReference type="GO" id="GO:0008963">
    <property type="term" value="F:phospho-N-acetylmuramoyl-pentapeptide-transferase activity"/>
    <property type="evidence" value="ECO:0007669"/>
    <property type="project" value="UniProtKB-UniRule"/>
</dbReference>
<dbReference type="GO" id="GO:0051992">
    <property type="term" value="F:UDP-N-acetylmuramoyl-L-alanyl-D-glutamyl-meso-2,6-diaminopimelyl-D-alanyl-D-alanine:undecaprenyl-phosphate transferase activity"/>
    <property type="evidence" value="ECO:0007669"/>
    <property type="project" value="RHEA"/>
</dbReference>
<evidence type="ECO:0000256" key="5">
    <source>
        <dbReference type="ARBA" id="ARBA00022989"/>
    </source>
</evidence>
<evidence type="ECO:0000256" key="9">
    <source>
        <dbReference type="PIRSR" id="PIRSR600715-1"/>
    </source>
</evidence>
<dbReference type="GO" id="GO:0051301">
    <property type="term" value="P:cell division"/>
    <property type="evidence" value="ECO:0007669"/>
    <property type="project" value="UniProtKB-KW"/>
</dbReference>
<keyword evidence="7" id="KW-0961">Cell wall biogenesis/degradation</keyword>
<dbReference type="STRING" id="1798553.A3H70_05070"/>
<comment type="function">
    <text evidence="7">Catalyzes the initial step of the lipid cycle reactions in the biosynthesis of the cell wall peptidoglycan: transfers peptidoglycan precursor phospho-MurNAc-pentapeptide from UDP-MurNAc-pentapeptide onto the lipid carrier undecaprenyl phosphate, yielding undecaprenyl-pyrophosphoryl-MurNAc-pentapeptide, known as lipid I.</text>
</comment>
<dbReference type="InterPro" id="IPR018480">
    <property type="entry name" value="PNAcMuramoyl-5peptid_Trfase_CS"/>
</dbReference>
<dbReference type="GO" id="GO:0008360">
    <property type="term" value="P:regulation of cell shape"/>
    <property type="evidence" value="ECO:0007669"/>
    <property type="project" value="UniProtKB-KW"/>
</dbReference>
<protein>
    <recommendedName>
        <fullName evidence="7 8">Phospho-N-acetylmuramoyl-pentapeptide-transferase</fullName>
        <ecNumber evidence="7 8">2.7.8.13</ecNumber>
    </recommendedName>
    <alternativeName>
        <fullName evidence="7">UDP-MurNAc-pentapeptide phosphotransferase</fullName>
    </alternativeName>
</protein>
<evidence type="ECO:0000313" key="11">
    <source>
        <dbReference type="Proteomes" id="UP000178109"/>
    </source>
</evidence>
<dbReference type="EC" id="2.7.8.13" evidence="7 8"/>
<evidence type="ECO:0000256" key="2">
    <source>
        <dbReference type="ARBA" id="ARBA00005583"/>
    </source>
</evidence>
<keyword evidence="7" id="KW-0573">Peptidoglycan synthesis</keyword>
<evidence type="ECO:0000256" key="4">
    <source>
        <dbReference type="ARBA" id="ARBA00022692"/>
    </source>
</evidence>
<dbReference type="Pfam" id="PF10555">
    <property type="entry name" value="MraY_sig1"/>
    <property type="match status" value="1"/>
</dbReference>
<dbReference type="GO" id="GO:0071555">
    <property type="term" value="P:cell wall organization"/>
    <property type="evidence" value="ECO:0007669"/>
    <property type="project" value="UniProtKB-KW"/>
</dbReference>
<feature type="binding site" evidence="9">
    <location>
        <position position="255"/>
    </location>
    <ligand>
        <name>Mg(2+)</name>
        <dbReference type="ChEBI" id="CHEBI:18420"/>
    </ligand>
</feature>
<dbReference type="EMBL" id="MHKO01000050">
    <property type="protein sequence ID" value="OGY91236.1"/>
    <property type="molecule type" value="Genomic_DNA"/>
</dbReference>
<evidence type="ECO:0000256" key="3">
    <source>
        <dbReference type="ARBA" id="ARBA00022679"/>
    </source>
</evidence>
<dbReference type="GO" id="GO:0009252">
    <property type="term" value="P:peptidoglycan biosynthetic process"/>
    <property type="evidence" value="ECO:0007669"/>
    <property type="project" value="UniProtKB-UniRule"/>
</dbReference>
<comment type="cofactor">
    <cofactor evidence="7 9">
        <name>Mg(2+)</name>
        <dbReference type="ChEBI" id="CHEBI:18420"/>
    </cofactor>
</comment>
<keyword evidence="6 7" id="KW-0472">Membrane</keyword>
<keyword evidence="7" id="KW-0131">Cell cycle</keyword>
<proteinExistence type="inferred from homology"/>
<evidence type="ECO:0000256" key="8">
    <source>
        <dbReference type="NCBIfam" id="TIGR00445"/>
    </source>
</evidence>
<keyword evidence="5 7" id="KW-1133">Transmembrane helix</keyword>
<dbReference type="PANTHER" id="PTHR22926:SF5">
    <property type="entry name" value="PHOSPHO-N-ACETYLMURAMOYL-PENTAPEPTIDE-TRANSFERASE HOMOLOG"/>
    <property type="match status" value="1"/>
</dbReference>
<evidence type="ECO:0000256" key="7">
    <source>
        <dbReference type="HAMAP-Rule" id="MF_00038"/>
    </source>
</evidence>
<evidence type="ECO:0000256" key="1">
    <source>
        <dbReference type="ARBA" id="ARBA00004141"/>
    </source>
</evidence>
<keyword evidence="7 9" id="KW-0479">Metal-binding</keyword>
<feature type="binding site" evidence="9">
    <location>
        <position position="195"/>
    </location>
    <ligand>
        <name>Mg(2+)</name>
        <dbReference type="ChEBI" id="CHEBI:18420"/>
    </ligand>
</feature>
<reference evidence="10 11" key="1">
    <citation type="journal article" date="2016" name="Nat. Commun.">
        <title>Thousands of microbial genomes shed light on interconnected biogeochemical processes in an aquifer system.</title>
        <authorList>
            <person name="Anantharaman K."/>
            <person name="Brown C.T."/>
            <person name="Hug L.A."/>
            <person name="Sharon I."/>
            <person name="Castelle C.J."/>
            <person name="Probst A.J."/>
            <person name="Thomas B.C."/>
            <person name="Singh A."/>
            <person name="Wilkins M.J."/>
            <person name="Karaoz U."/>
            <person name="Brodie E.L."/>
            <person name="Williams K.H."/>
            <person name="Hubbard S.S."/>
            <person name="Banfield J.F."/>
        </authorList>
    </citation>
    <scope>NUCLEOTIDE SEQUENCE [LARGE SCALE GENOMIC DNA]</scope>
</reference>
<dbReference type="GO" id="GO:0046872">
    <property type="term" value="F:metal ion binding"/>
    <property type="evidence" value="ECO:0007669"/>
    <property type="project" value="UniProtKB-KW"/>
</dbReference>
<dbReference type="CDD" id="cd06852">
    <property type="entry name" value="GT_MraY"/>
    <property type="match status" value="1"/>
</dbReference>
<keyword evidence="7" id="KW-0132">Cell division</keyword>
<dbReference type="NCBIfam" id="TIGR00445">
    <property type="entry name" value="mraY"/>
    <property type="match status" value="1"/>
</dbReference>
<evidence type="ECO:0000313" key="10">
    <source>
        <dbReference type="EMBL" id="OGY91236.1"/>
    </source>
</evidence>
<dbReference type="AlphaFoldDB" id="A0A1G2BQW6"/>
<comment type="similarity">
    <text evidence="2 7">Belongs to the glycosyltransferase 4 family. MraY subfamily.</text>
</comment>
<dbReference type="InterPro" id="IPR000715">
    <property type="entry name" value="Glycosyl_transferase_4"/>
</dbReference>
<dbReference type="HAMAP" id="MF_00038">
    <property type="entry name" value="MraY"/>
    <property type="match status" value="1"/>
</dbReference>
<evidence type="ECO:0000256" key="6">
    <source>
        <dbReference type="ARBA" id="ARBA00023136"/>
    </source>
</evidence>
<dbReference type="GO" id="GO:0005886">
    <property type="term" value="C:plasma membrane"/>
    <property type="evidence" value="ECO:0007669"/>
    <property type="project" value="UniProtKB-SubCell"/>
</dbReference>